<gene>
    <name evidence="2" type="ORF">GCM10025772_02500</name>
</gene>
<reference evidence="3" key="1">
    <citation type="journal article" date="2019" name="Int. J. Syst. Evol. Microbiol.">
        <title>The Global Catalogue of Microorganisms (GCM) 10K type strain sequencing project: providing services to taxonomists for standard genome sequencing and annotation.</title>
        <authorList>
            <consortium name="The Broad Institute Genomics Platform"/>
            <consortium name="The Broad Institute Genome Sequencing Center for Infectious Disease"/>
            <person name="Wu L."/>
            <person name="Ma J."/>
        </authorList>
    </citation>
    <scope>NUCLEOTIDE SEQUENCE [LARGE SCALE GENOMIC DNA]</scope>
    <source>
        <strain evidence="3">JCM 18720</strain>
    </source>
</reference>
<proteinExistence type="predicted"/>
<keyword evidence="1" id="KW-0732">Signal</keyword>
<comment type="caution">
    <text evidence="2">The sequence shown here is derived from an EMBL/GenBank/DDBJ whole genome shotgun (WGS) entry which is preliminary data.</text>
</comment>
<dbReference type="Proteomes" id="UP001501600">
    <property type="component" value="Unassembled WGS sequence"/>
</dbReference>
<evidence type="ECO:0000256" key="1">
    <source>
        <dbReference type="SAM" id="SignalP"/>
    </source>
</evidence>
<accession>A0ABP9RT23</accession>
<keyword evidence="3" id="KW-1185">Reference proteome</keyword>
<dbReference type="RefSeq" id="WP_345315217.1">
    <property type="nucleotide sequence ID" value="NZ_BAABLF010000002.1"/>
</dbReference>
<protein>
    <recommendedName>
        <fullName evidence="4">Secreted protein</fullName>
    </recommendedName>
</protein>
<sequence>MHKFTLLSLGGACLLSLSAQAAFTTKVPEQVAFFDQLRAHCGKAYEGKLVAGGREGDGFTSQRLVMHVRVCEEDQIQIPFHVGENASRTWILTQTGAGILLKHDHRQPDGSDDESTMYGGHTLERGYGNYQRFPADDYSKDLFTRLGFPQSNGNVWHMQVYPDRFTYHLTRDAREFRIDFDLTKPVEAPPAPWGYR</sequence>
<organism evidence="2 3">
    <name type="scientific">Ferrimonas gelatinilytica</name>
    <dbReference type="NCBI Taxonomy" id="1255257"/>
    <lineage>
        <taxon>Bacteria</taxon>
        <taxon>Pseudomonadati</taxon>
        <taxon>Pseudomonadota</taxon>
        <taxon>Gammaproteobacteria</taxon>
        <taxon>Alteromonadales</taxon>
        <taxon>Ferrimonadaceae</taxon>
        <taxon>Ferrimonas</taxon>
    </lineage>
</organism>
<evidence type="ECO:0000313" key="2">
    <source>
        <dbReference type="EMBL" id="GAA5186604.1"/>
    </source>
</evidence>
<evidence type="ECO:0008006" key="4">
    <source>
        <dbReference type="Google" id="ProtNLM"/>
    </source>
</evidence>
<name>A0ABP9RT23_9GAMM</name>
<feature type="signal peptide" evidence="1">
    <location>
        <begin position="1"/>
        <end position="21"/>
    </location>
</feature>
<evidence type="ECO:0000313" key="3">
    <source>
        <dbReference type="Proteomes" id="UP001501600"/>
    </source>
</evidence>
<feature type="chain" id="PRO_5045708638" description="Secreted protein" evidence="1">
    <location>
        <begin position="22"/>
        <end position="196"/>
    </location>
</feature>
<dbReference type="EMBL" id="BAABLF010000002">
    <property type="protein sequence ID" value="GAA5186604.1"/>
    <property type="molecule type" value="Genomic_DNA"/>
</dbReference>